<dbReference type="Proteomes" id="UP000533429">
    <property type="component" value="Unassembled WGS sequence"/>
</dbReference>
<organism evidence="1 2">
    <name type="scientific">Photobacterium damselae subsp. damselae</name>
    <name type="common">Listonella damsela</name>
    <dbReference type="NCBI Taxonomy" id="85581"/>
    <lineage>
        <taxon>Bacteria</taxon>
        <taxon>Pseudomonadati</taxon>
        <taxon>Pseudomonadota</taxon>
        <taxon>Gammaproteobacteria</taxon>
        <taxon>Vibrionales</taxon>
        <taxon>Vibrionaceae</taxon>
        <taxon>Photobacterium</taxon>
    </lineage>
</organism>
<name>A0A850R4P3_PHODD</name>
<dbReference type="AlphaFoldDB" id="A0A850R4P3"/>
<evidence type="ECO:0000313" key="2">
    <source>
        <dbReference type="Proteomes" id="UP000533429"/>
    </source>
</evidence>
<protein>
    <submittedName>
        <fullName evidence="1">Uncharacterized protein</fullName>
    </submittedName>
</protein>
<reference evidence="1 2" key="1">
    <citation type="submission" date="2020-06" db="EMBL/GenBank/DDBJ databases">
        <title>Photobacterium damselae subsp. damselae comparative genomics.</title>
        <authorList>
            <person name="Osorio C.R."/>
        </authorList>
    </citation>
    <scope>NUCLEOTIDE SEQUENCE [LARGE SCALE GENOMIC DNA]</scope>
    <source>
        <strain evidence="1 2">TW250/03</strain>
    </source>
</reference>
<sequence length="193" mass="22187">MINNKVMGIMPIVVSDFEYESDTLIEVALPIDVVHLFDSILGEFALDEQLKYQFDEKQSCLLLEIDSNKVFFIIKSQNNKAWSRREGSTSLTVKTALIFPKDRGVVQFDGLYCETPYHLANELNIKHDGCRFYIENNALIIECDLYLAHGVTALCIMDVLVNYLGVVFHYTDKLEEQNKSWRINEHNCQAVRG</sequence>
<accession>A0A850R4P3</accession>
<gene>
    <name evidence="1" type="ORF">HWA77_19580</name>
</gene>
<proteinExistence type="predicted"/>
<dbReference type="EMBL" id="JABXOR010001243">
    <property type="protein sequence ID" value="NVP02419.1"/>
    <property type="molecule type" value="Genomic_DNA"/>
</dbReference>
<comment type="caution">
    <text evidence="1">The sequence shown here is derived from an EMBL/GenBank/DDBJ whole genome shotgun (WGS) entry which is preliminary data.</text>
</comment>
<evidence type="ECO:0000313" key="1">
    <source>
        <dbReference type="EMBL" id="NVP02419.1"/>
    </source>
</evidence>